<evidence type="ECO:0000256" key="1">
    <source>
        <dbReference type="SAM" id="MobiDB-lite"/>
    </source>
</evidence>
<feature type="non-terminal residue" evidence="2">
    <location>
        <position position="139"/>
    </location>
</feature>
<dbReference type="EMBL" id="MU807058">
    <property type="protein sequence ID" value="KAJ3832155.1"/>
    <property type="molecule type" value="Genomic_DNA"/>
</dbReference>
<evidence type="ECO:0008006" key="4">
    <source>
        <dbReference type="Google" id="ProtNLM"/>
    </source>
</evidence>
<accession>A0AA38U5U3</accession>
<evidence type="ECO:0000313" key="2">
    <source>
        <dbReference type="EMBL" id="KAJ3832155.1"/>
    </source>
</evidence>
<reference evidence="2" key="1">
    <citation type="submission" date="2022-08" db="EMBL/GenBank/DDBJ databases">
        <authorList>
            <consortium name="DOE Joint Genome Institute"/>
            <person name="Min B."/>
            <person name="Riley R."/>
            <person name="Sierra-Patev S."/>
            <person name="Naranjo-Ortiz M."/>
            <person name="Looney B."/>
            <person name="Konkel Z."/>
            <person name="Slot J.C."/>
            <person name="Sakamoto Y."/>
            <person name="Steenwyk J.L."/>
            <person name="Rokas A."/>
            <person name="Carro J."/>
            <person name="Camarero S."/>
            <person name="Ferreira P."/>
            <person name="Molpeceres G."/>
            <person name="Ruiz-Duenas F.J."/>
            <person name="Serrano A."/>
            <person name="Henrissat B."/>
            <person name="Drula E."/>
            <person name="Hughes K.W."/>
            <person name="Mata J.L."/>
            <person name="Ishikawa N.K."/>
            <person name="Vargas-Isla R."/>
            <person name="Ushijima S."/>
            <person name="Smith C.A."/>
            <person name="Ahrendt S."/>
            <person name="Andreopoulos W."/>
            <person name="He G."/>
            <person name="Labutti K."/>
            <person name="Lipzen A."/>
            <person name="Ng V."/>
            <person name="Sandor L."/>
            <person name="Barry K."/>
            <person name="Martinez A.T."/>
            <person name="Xiao Y."/>
            <person name="Gibbons J.G."/>
            <person name="Terashima K."/>
            <person name="Hibbett D.S."/>
            <person name="Grigoriev I.V."/>
        </authorList>
    </citation>
    <scope>NUCLEOTIDE SEQUENCE</scope>
    <source>
        <strain evidence="2">TFB9207</strain>
    </source>
</reference>
<evidence type="ECO:0000313" key="3">
    <source>
        <dbReference type="Proteomes" id="UP001163846"/>
    </source>
</evidence>
<name>A0AA38U5U3_9AGAR</name>
<feature type="region of interest" description="Disordered" evidence="1">
    <location>
        <begin position="1"/>
        <end position="24"/>
    </location>
</feature>
<keyword evidence="3" id="KW-1185">Reference proteome</keyword>
<dbReference type="Proteomes" id="UP001163846">
    <property type="component" value="Unassembled WGS sequence"/>
</dbReference>
<comment type="caution">
    <text evidence="2">The sequence shown here is derived from an EMBL/GenBank/DDBJ whole genome shotgun (WGS) entry which is preliminary data.</text>
</comment>
<gene>
    <name evidence="2" type="ORF">F5878DRAFT_496163</name>
</gene>
<protein>
    <recommendedName>
        <fullName evidence="4">Retrotransposon gag domain-containing protein</fullName>
    </recommendedName>
</protein>
<dbReference type="AlphaFoldDB" id="A0AA38U5U3"/>
<sequence>PDDEGSPDGRRRDPPESPPDDGSPEKLKTFLVSLPLVFIDCLNYFTDQRKINSSLSYLTGAACEWFEPDILDLNLEALPAWTMLYAALVQELQENFGLVNLKINLDKLGTLWMRNNDKVGAYNIKFNTLAAASSWDINA</sequence>
<proteinExistence type="predicted"/>
<feature type="non-terminal residue" evidence="2">
    <location>
        <position position="1"/>
    </location>
</feature>
<organism evidence="2 3">
    <name type="scientific">Lentinula raphanica</name>
    <dbReference type="NCBI Taxonomy" id="153919"/>
    <lineage>
        <taxon>Eukaryota</taxon>
        <taxon>Fungi</taxon>
        <taxon>Dikarya</taxon>
        <taxon>Basidiomycota</taxon>
        <taxon>Agaricomycotina</taxon>
        <taxon>Agaricomycetes</taxon>
        <taxon>Agaricomycetidae</taxon>
        <taxon>Agaricales</taxon>
        <taxon>Marasmiineae</taxon>
        <taxon>Omphalotaceae</taxon>
        <taxon>Lentinula</taxon>
    </lineage>
</organism>